<dbReference type="EMBL" id="QEWP01000008">
    <property type="protein sequence ID" value="PWD99238.1"/>
    <property type="molecule type" value="Genomic_DNA"/>
</dbReference>
<dbReference type="RefSeq" id="WP_109264638.1">
    <property type="nucleotide sequence ID" value="NZ_QEWP01000008.1"/>
</dbReference>
<reference evidence="1 2" key="1">
    <citation type="submission" date="2018-05" db="EMBL/GenBank/DDBJ databases">
        <title>Marinilabilia rubrum sp. nov., isolated from saltern sediment.</title>
        <authorList>
            <person name="Zhang R."/>
        </authorList>
    </citation>
    <scope>NUCLEOTIDE SEQUENCE [LARGE SCALE GENOMIC DNA]</scope>
    <source>
        <strain evidence="1 2">WTE16</strain>
    </source>
</reference>
<keyword evidence="2" id="KW-1185">Reference proteome</keyword>
<name>A0A2U2B845_9BACT</name>
<sequence>MKIKVLFVSVLAFALAVGCQEDEKGEKMSPLGVEEHKANLEQSGLNVVDKMDAMSDMEALHVVNEFVSLIENTSGEESGIVSEQSGVVTVMKSVGEFENGMEAAVNLKSTTVDNTTLAGEFDQEAGIYTYDPETQSWIKGESGDQITYHFPVNGSETNNATISVTNFSAFTTTNPDLAEVEDLLESVNISLTVNEEQLILFEFEASYDENDIPESITESLTLGKYIIETSVEKDNSTMAFEQSFEFDGNNIISYHFESNGEFTYDNIEDNTSEEPNPFDQSVVNSANSWVAVDNLKLEGTIDWKGFQNDAGNIDEDSFESEQVWVETLAGLINNNASIELKYNDSNEIIAVGEAYSADSDEGWELDFRVKFSDGSYMDDSFFGEENFTDFVNSVDEMINEVETNYGMSE</sequence>
<organism evidence="1 2">
    <name type="scientific">Marinilabilia rubra</name>
    <dbReference type="NCBI Taxonomy" id="2162893"/>
    <lineage>
        <taxon>Bacteria</taxon>
        <taxon>Pseudomonadati</taxon>
        <taxon>Bacteroidota</taxon>
        <taxon>Bacteroidia</taxon>
        <taxon>Marinilabiliales</taxon>
        <taxon>Marinilabiliaceae</taxon>
        <taxon>Marinilabilia</taxon>
    </lineage>
</organism>
<dbReference type="PROSITE" id="PS51257">
    <property type="entry name" value="PROKAR_LIPOPROTEIN"/>
    <property type="match status" value="1"/>
</dbReference>
<proteinExistence type="predicted"/>
<accession>A0A2U2B845</accession>
<protein>
    <submittedName>
        <fullName evidence="1">Uncharacterized protein</fullName>
    </submittedName>
</protein>
<dbReference type="AlphaFoldDB" id="A0A2U2B845"/>
<gene>
    <name evidence="1" type="ORF">DDZ16_11620</name>
</gene>
<comment type="caution">
    <text evidence="1">The sequence shown here is derived from an EMBL/GenBank/DDBJ whole genome shotgun (WGS) entry which is preliminary data.</text>
</comment>
<dbReference type="OrthoDB" id="1117858at2"/>
<evidence type="ECO:0000313" key="1">
    <source>
        <dbReference type="EMBL" id="PWD99238.1"/>
    </source>
</evidence>
<dbReference type="Proteomes" id="UP000244956">
    <property type="component" value="Unassembled WGS sequence"/>
</dbReference>
<evidence type="ECO:0000313" key="2">
    <source>
        <dbReference type="Proteomes" id="UP000244956"/>
    </source>
</evidence>